<dbReference type="SUPFAM" id="SSF48024">
    <property type="entry name" value="N-terminal domain of DnaB helicase"/>
    <property type="match status" value="1"/>
</dbReference>
<dbReference type="EMBL" id="DF968181">
    <property type="protein sequence ID" value="GAP40620.1"/>
    <property type="molecule type" value="Genomic_DNA"/>
</dbReference>
<keyword evidence="5 12" id="KW-0378">Hydrolase</keyword>
<dbReference type="GO" id="GO:0016887">
    <property type="term" value="F:ATP hydrolysis activity"/>
    <property type="evidence" value="ECO:0007669"/>
    <property type="project" value="RHEA"/>
</dbReference>
<keyword evidence="6 12" id="KW-0347">Helicase</keyword>
<dbReference type="Pfam" id="PF00772">
    <property type="entry name" value="DnaB"/>
    <property type="match status" value="1"/>
</dbReference>
<dbReference type="InterPro" id="IPR007692">
    <property type="entry name" value="DNA_helicase_DnaB"/>
</dbReference>
<evidence type="ECO:0000256" key="5">
    <source>
        <dbReference type="ARBA" id="ARBA00022801"/>
    </source>
</evidence>
<dbReference type="InterPro" id="IPR016136">
    <property type="entry name" value="DNA_helicase_N/primase_C"/>
</dbReference>
<dbReference type="PANTHER" id="PTHR30153">
    <property type="entry name" value="REPLICATIVE DNA HELICASE DNAB"/>
    <property type="match status" value="1"/>
</dbReference>
<dbReference type="SUPFAM" id="SSF52540">
    <property type="entry name" value="P-loop containing nucleoside triphosphate hydrolases"/>
    <property type="match status" value="1"/>
</dbReference>
<dbReference type="Gene3D" id="3.40.50.300">
    <property type="entry name" value="P-loop containing nucleotide triphosphate hydrolases"/>
    <property type="match status" value="1"/>
</dbReference>
<protein>
    <recommendedName>
        <fullName evidence="11 12">Replicative DNA helicase</fullName>
        <ecNumber evidence="11 12">5.6.2.3</ecNumber>
    </recommendedName>
</protein>
<comment type="catalytic activity">
    <reaction evidence="10 12">
        <text>ATP + H2O = ADP + phosphate + H(+)</text>
        <dbReference type="Rhea" id="RHEA:13065"/>
        <dbReference type="ChEBI" id="CHEBI:15377"/>
        <dbReference type="ChEBI" id="CHEBI:15378"/>
        <dbReference type="ChEBI" id="CHEBI:30616"/>
        <dbReference type="ChEBI" id="CHEBI:43474"/>
        <dbReference type="ChEBI" id="CHEBI:456216"/>
        <dbReference type="EC" id="5.6.2.3"/>
    </reaction>
</comment>
<evidence type="ECO:0000256" key="7">
    <source>
        <dbReference type="ARBA" id="ARBA00022840"/>
    </source>
</evidence>
<dbReference type="FunFam" id="1.10.860.10:FF:000001">
    <property type="entry name" value="Replicative DNA helicase"/>
    <property type="match status" value="1"/>
</dbReference>
<dbReference type="CDD" id="cd00984">
    <property type="entry name" value="DnaB_C"/>
    <property type="match status" value="1"/>
</dbReference>
<dbReference type="PROSITE" id="PS51199">
    <property type="entry name" value="SF4_HELICASE"/>
    <property type="match status" value="1"/>
</dbReference>
<comment type="similarity">
    <text evidence="1 12">Belongs to the helicase family. DnaB subfamily.</text>
</comment>
<gene>
    <name evidence="14" type="ORF">ATC1_13598</name>
</gene>
<dbReference type="Proteomes" id="UP000053370">
    <property type="component" value="Unassembled WGS sequence"/>
</dbReference>
<keyword evidence="4 12" id="KW-0547">Nucleotide-binding</keyword>
<evidence type="ECO:0000256" key="2">
    <source>
        <dbReference type="ARBA" id="ARBA00022515"/>
    </source>
</evidence>
<dbReference type="GO" id="GO:0043139">
    <property type="term" value="F:5'-3' DNA helicase activity"/>
    <property type="evidence" value="ECO:0007669"/>
    <property type="project" value="UniProtKB-EC"/>
</dbReference>
<dbReference type="PANTHER" id="PTHR30153:SF2">
    <property type="entry name" value="REPLICATIVE DNA HELICASE"/>
    <property type="match status" value="1"/>
</dbReference>
<dbReference type="InterPro" id="IPR007693">
    <property type="entry name" value="DNA_helicase_DnaB-like_N"/>
</dbReference>
<reference evidence="14" key="1">
    <citation type="journal article" date="2015" name="Genome Announc.">
        <title>Draft Genome Sequence of Anaerolineae Strain TC1, a Novel Isolate from a Methanogenic Wastewater Treatment System.</title>
        <authorList>
            <person name="Matsuura N."/>
            <person name="Tourlousse D.M."/>
            <person name="Sun L."/>
            <person name="Toyonaga M."/>
            <person name="Kuroda K."/>
            <person name="Ohashi A."/>
            <person name="Cruz R."/>
            <person name="Yamaguchi T."/>
            <person name="Sekiguchi Y."/>
        </authorList>
    </citation>
    <scope>NUCLEOTIDE SEQUENCE [LARGE SCALE GENOMIC DNA]</scope>
    <source>
        <strain evidence="14">TC1</strain>
    </source>
</reference>
<sequence>MIMENNELVPESTFTSEVTDSELRIEPHSRDAEEAVLGAVLINPEKYFDVGQIISAEDFYIHRHQWIWKAFSTLIEKGRDIDVQTVSDELDKQGKLADAGGWMYLYSLVSKTPSSMHAESYAQIILEKSTRRRLLTAANQMTNLALNEKKRLEEVLDLSEKAIFSVSEQQDRKEVQPISRVLSTIFDQIKVLFQQDQEIIGIPTGFKDLDKLTGGLQKSDLIIVAGRPGMGKTGFLLSVLKNAAMTYRKHVAMFSLEMSNEQLVQRLISQQTGINSQKLRNGRLSDDELPLFVEAVDVLGGTKIFLDDTPAISPLQLRTKCRRLHLEYHLDMIIVDYLQLMTGDAGKDNRVQEVSNISRNLKILARELNVPVLTAAQLSRGVEQRSDKIPMLSDLRESGSLEQDADIVMFLHNPNSDPDKTAGLDGAMKLIVAKHRNGPIGEIDLVFLKKLARFEDAVRKSDIGGYA</sequence>
<evidence type="ECO:0000256" key="4">
    <source>
        <dbReference type="ARBA" id="ARBA00022741"/>
    </source>
</evidence>
<proteinExistence type="inferred from homology"/>
<feature type="domain" description="SF4 helicase" evidence="13">
    <location>
        <begin position="195"/>
        <end position="461"/>
    </location>
</feature>
<dbReference type="AlphaFoldDB" id="A0A0S7BJV7"/>
<evidence type="ECO:0000256" key="1">
    <source>
        <dbReference type="ARBA" id="ARBA00008428"/>
    </source>
</evidence>
<dbReference type="EC" id="5.6.2.3" evidence="11 12"/>
<accession>A0A0S7BJV7</accession>
<keyword evidence="2 12" id="KW-0639">Primosome</keyword>
<comment type="function">
    <text evidence="12">The main replicative DNA helicase, it participates in initiation and elongation during chromosome replication. Travels ahead of the DNA replisome, separating dsDNA into templates for DNA synthesis. A processive ATP-dependent 5'-3' DNA helicase it has DNA-dependent ATPase activity.</text>
</comment>
<evidence type="ECO:0000256" key="6">
    <source>
        <dbReference type="ARBA" id="ARBA00022806"/>
    </source>
</evidence>
<evidence type="ECO:0000256" key="10">
    <source>
        <dbReference type="ARBA" id="ARBA00048954"/>
    </source>
</evidence>
<evidence type="ECO:0000256" key="11">
    <source>
        <dbReference type="NCBIfam" id="TIGR00665"/>
    </source>
</evidence>
<dbReference type="GO" id="GO:0005829">
    <property type="term" value="C:cytosol"/>
    <property type="evidence" value="ECO:0007669"/>
    <property type="project" value="TreeGrafter"/>
</dbReference>
<dbReference type="InterPro" id="IPR027417">
    <property type="entry name" value="P-loop_NTPase"/>
</dbReference>
<name>A0A0S7BJV7_9CHLR</name>
<dbReference type="Pfam" id="PF03796">
    <property type="entry name" value="DnaB_C"/>
    <property type="match status" value="1"/>
</dbReference>
<evidence type="ECO:0000256" key="3">
    <source>
        <dbReference type="ARBA" id="ARBA00022705"/>
    </source>
</evidence>
<evidence type="ECO:0000256" key="9">
    <source>
        <dbReference type="ARBA" id="ARBA00023235"/>
    </source>
</evidence>
<dbReference type="STRING" id="1678840.ATC1_13598"/>
<dbReference type="Gene3D" id="1.10.860.10">
    <property type="entry name" value="DNAb Helicase, Chain A"/>
    <property type="match status" value="1"/>
</dbReference>
<keyword evidence="8 12" id="KW-0238">DNA-binding</keyword>
<evidence type="ECO:0000313" key="15">
    <source>
        <dbReference type="Proteomes" id="UP000053370"/>
    </source>
</evidence>
<dbReference type="PRINTS" id="PR01874">
    <property type="entry name" value="DNAREPAIRADA"/>
</dbReference>
<dbReference type="GO" id="GO:0003677">
    <property type="term" value="F:DNA binding"/>
    <property type="evidence" value="ECO:0007669"/>
    <property type="project" value="UniProtKB-UniRule"/>
</dbReference>
<dbReference type="NCBIfam" id="TIGR00665">
    <property type="entry name" value="DnaB"/>
    <property type="match status" value="1"/>
</dbReference>
<evidence type="ECO:0000313" key="14">
    <source>
        <dbReference type="EMBL" id="GAP40620.1"/>
    </source>
</evidence>
<dbReference type="GO" id="GO:0005524">
    <property type="term" value="F:ATP binding"/>
    <property type="evidence" value="ECO:0007669"/>
    <property type="project" value="UniProtKB-UniRule"/>
</dbReference>
<dbReference type="GO" id="GO:1990077">
    <property type="term" value="C:primosome complex"/>
    <property type="evidence" value="ECO:0007669"/>
    <property type="project" value="UniProtKB-UniRule"/>
</dbReference>
<keyword evidence="9" id="KW-0413">Isomerase</keyword>
<dbReference type="PATRIC" id="fig|1678840.3.peg.1918"/>
<evidence type="ECO:0000256" key="8">
    <source>
        <dbReference type="ARBA" id="ARBA00023125"/>
    </source>
</evidence>
<keyword evidence="15" id="KW-1185">Reference proteome</keyword>
<organism evidence="14">
    <name type="scientific">Flexilinea flocculi</name>
    <dbReference type="NCBI Taxonomy" id="1678840"/>
    <lineage>
        <taxon>Bacteria</taxon>
        <taxon>Bacillati</taxon>
        <taxon>Chloroflexota</taxon>
        <taxon>Anaerolineae</taxon>
        <taxon>Anaerolineales</taxon>
        <taxon>Anaerolineaceae</taxon>
        <taxon>Flexilinea</taxon>
    </lineage>
</organism>
<keyword evidence="3 12" id="KW-0235">DNA replication</keyword>
<evidence type="ECO:0000256" key="12">
    <source>
        <dbReference type="RuleBase" id="RU362085"/>
    </source>
</evidence>
<dbReference type="GO" id="GO:0006269">
    <property type="term" value="P:DNA replication, synthesis of primer"/>
    <property type="evidence" value="ECO:0007669"/>
    <property type="project" value="UniProtKB-UniRule"/>
</dbReference>
<dbReference type="InterPro" id="IPR007694">
    <property type="entry name" value="DNA_helicase_DnaB-like_C"/>
</dbReference>
<dbReference type="InterPro" id="IPR036185">
    <property type="entry name" value="DNA_heli_DnaB-like_N_sf"/>
</dbReference>
<evidence type="ECO:0000259" key="13">
    <source>
        <dbReference type="PROSITE" id="PS51199"/>
    </source>
</evidence>
<keyword evidence="7 12" id="KW-0067">ATP-binding</keyword>